<accession>A0ABS8Y6U1</accession>
<name>A0ABS8Y6U1_DATST</name>
<protein>
    <submittedName>
        <fullName evidence="2">Uncharacterized protein</fullName>
    </submittedName>
</protein>
<feature type="region of interest" description="Disordered" evidence="1">
    <location>
        <begin position="1"/>
        <end position="94"/>
    </location>
</feature>
<evidence type="ECO:0000256" key="1">
    <source>
        <dbReference type="SAM" id="MobiDB-lite"/>
    </source>
</evidence>
<feature type="non-terminal residue" evidence="2">
    <location>
        <position position="1"/>
    </location>
</feature>
<gene>
    <name evidence="2" type="ORF">HAX54_017459</name>
</gene>
<evidence type="ECO:0000313" key="3">
    <source>
        <dbReference type="Proteomes" id="UP000823775"/>
    </source>
</evidence>
<organism evidence="2 3">
    <name type="scientific">Datura stramonium</name>
    <name type="common">Jimsonweed</name>
    <name type="synonym">Common thornapple</name>
    <dbReference type="NCBI Taxonomy" id="4076"/>
    <lineage>
        <taxon>Eukaryota</taxon>
        <taxon>Viridiplantae</taxon>
        <taxon>Streptophyta</taxon>
        <taxon>Embryophyta</taxon>
        <taxon>Tracheophyta</taxon>
        <taxon>Spermatophyta</taxon>
        <taxon>Magnoliopsida</taxon>
        <taxon>eudicotyledons</taxon>
        <taxon>Gunneridae</taxon>
        <taxon>Pentapetalae</taxon>
        <taxon>asterids</taxon>
        <taxon>lamiids</taxon>
        <taxon>Solanales</taxon>
        <taxon>Solanaceae</taxon>
        <taxon>Solanoideae</taxon>
        <taxon>Datureae</taxon>
        <taxon>Datura</taxon>
    </lineage>
</organism>
<sequence>NFKKRIRVDREKNQNKRAKSVDNNEWYQGSIGRNLFDERSSSISPSTMNAPPPRSKNDRRGQNGKTKNHRASELWEDFGGHKGRINSLSKFSHT</sequence>
<dbReference type="EMBL" id="JACEIK010021560">
    <property type="protein sequence ID" value="MCE5166320.1"/>
    <property type="molecule type" value="Genomic_DNA"/>
</dbReference>
<reference evidence="2 3" key="1">
    <citation type="journal article" date="2021" name="BMC Genomics">
        <title>Datura genome reveals duplications of psychoactive alkaloid biosynthetic genes and high mutation rate following tissue culture.</title>
        <authorList>
            <person name="Rajewski A."/>
            <person name="Carter-House D."/>
            <person name="Stajich J."/>
            <person name="Litt A."/>
        </authorList>
    </citation>
    <scope>NUCLEOTIDE SEQUENCE [LARGE SCALE GENOMIC DNA]</scope>
    <source>
        <strain evidence="2">AR-01</strain>
    </source>
</reference>
<dbReference type="Proteomes" id="UP000823775">
    <property type="component" value="Unassembled WGS sequence"/>
</dbReference>
<feature type="compositionally biased region" description="Basic and acidic residues" evidence="1">
    <location>
        <begin position="8"/>
        <end position="22"/>
    </location>
</feature>
<keyword evidence="3" id="KW-1185">Reference proteome</keyword>
<comment type="caution">
    <text evidence="2">The sequence shown here is derived from an EMBL/GenBank/DDBJ whole genome shotgun (WGS) entry which is preliminary data.</text>
</comment>
<evidence type="ECO:0000313" key="2">
    <source>
        <dbReference type="EMBL" id="MCE5166320.1"/>
    </source>
</evidence>
<proteinExistence type="predicted"/>